<dbReference type="InterPro" id="IPR016181">
    <property type="entry name" value="Acyl_CoA_acyltransferase"/>
</dbReference>
<evidence type="ECO:0000313" key="3">
    <source>
        <dbReference type="EMBL" id="PVV02947.1"/>
    </source>
</evidence>
<dbReference type="Gene3D" id="3.40.630.30">
    <property type="match status" value="1"/>
</dbReference>
<sequence>MSGPYGTTAKYTSSPEVDAKLELVLPISGTLKDGSGFKIYRVTRKEKHEANDSKPAVSIFLSNKPNLTKLLSKLLDDVIETGNEYPQLSVIGIDGFMDYFLSHDAFVLVSSSPEIDSSIKNTSLDSAAFWESNVKGMFYIKPNFPGRSSHICNGGFITSPKYRGCGVAKQMGTAFIKIAPILGYKASLFNLVFATNEASLKVWRDLGFKESGRIPKAGFLKDYGYVDAINFFYDFGNF</sequence>
<dbReference type="InterPro" id="IPR052742">
    <property type="entry name" value="Mito_N-acetyltransferase"/>
</dbReference>
<comment type="caution">
    <text evidence="2">The sequence shown here is derived from an EMBL/GenBank/DDBJ whole genome shotgun (WGS) entry which is preliminary data.</text>
</comment>
<dbReference type="STRING" id="133381.A0A2T9XWN3"/>
<dbReference type="PANTHER" id="PTHR43138">
    <property type="entry name" value="ACETYLTRANSFERASE, GNAT FAMILY"/>
    <property type="match status" value="1"/>
</dbReference>
<organism evidence="2 4">
    <name type="scientific">Smittium megazygosporum</name>
    <dbReference type="NCBI Taxonomy" id="133381"/>
    <lineage>
        <taxon>Eukaryota</taxon>
        <taxon>Fungi</taxon>
        <taxon>Fungi incertae sedis</taxon>
        <taxon>Zoopagomycota</taxon>
        <taxon>Kickxellomycotina</taxon>
        <taxon>Harpellomycetes</taxon>
        <taxon>Harpellales</taxon>
        <taxon>Legeriomycetaceae</taxon>
        <taxon>Smittium</taxon>
    </lineage>
</organism>
<dbReference type="InterPro" id="IPR000182">
    <property type="entry name" value="GNAT_dom"/>
</dbReference>
<evidence type="ECO:0000313" key="4">
    <source>
        <dbReference type="Proteomes" id="UP000245609"/>
    </source>
</evidence>
<dbReference type="Proteomes" id="UP000245609">
    <property type="component" value="Unassembled WGS sequence"/>
</dbReference>
<dbReference type="GO" id="GO:0016747">
    <property type="term" value="F:acyltransferase activity, transferring groups other than amino-acyl groups"/>
    <property type="evidence" value="ECO:0007669"/>
    <property type="project" value="InterPro"/>
</dbReference>
<dbReference type="EMBL" id="MBFS01000296">
    <property type="protein sequence ID" value="PVV02947.1"/>
    <property type="molecule type" value="Genomic_DNA"/>
</dbReference>
<dbReference type="SUPFAM" id="SSF55729">
    <property type="entry name" value="Acyl-CoA N-acyltransferases (Nat)"/>
    <property type="match status" value="1"/>
</dbReference>
<evidence type="ECO:0000259" key="1">
    <source>
        <dbReference type="PROSITE" id="PS51186"/>
    </source>
</evidence>
<feature type="domain" description="N-acetyltransferase" evidence="1">
    <location>
        <begin position="83"/>
        <end position="230"/>
    </location>
</feature>
<name>A0A2T9XWN3_9FUNG</name>
<evidence type="ECO:0000313" key="2">
    <source>
        <dbReference type="EMBL" id="PVU84492.1"/>
    </source>
</evidence>
<dbReference type="EMBL" id="MBFS01003927">
    <property type="protein sequence ID" value="PVU84492.1"/>
    <property type="molecule type" value="Genomic_DNA"/>
</dbReference>
<dbReference type="AlphaFoldDB" id="A0A2T9XWN3"/>
<gene>
    <name evidence="3" type="ORF">BB560_002588</name>
    <name evidence="2" type="ORF">BB560_007345</name>
</gene>
<keyword evidence="4" id="KW-1185">Reference proteome</keyword>
<accession>A0A2T9XWN3</accession>
<proteinExistence type="predicted"/>
<dbReference type="Pfam" id="PF00583">
    <property type="entry name" value="Acetyltransf_1"/>
    <property type="match status" value="1"/>
</dbReference>
<dbReference type="OrthoDB" id="10264707at2759"/>
<protein>
    <recommendedName>
        <fullName evidence="1">N-acetyltransferase domain-containing protein</fullName>
    </recommendedName>
</protein>
<reference evidence="2 4" key="1">
    <citation type="journal article" date="2018" name="MBio">
        <title>Comparative Genomics Reveals the Core Gene Toolbox for the Fungus-Insect Symbiosis.</title>
        <authorList>
            <person name="Wang Y."/>
            <person name="Stata M."/>
            <person name="Wang W."/>
            <person name="Stajich J.E."/>
            <person name="White M.M."/>
            <person name="Moncalvo J.M."/>
        </authorList>
    </citation>
    <scope>NUCLEOTIDE SEQUENCE [LARGE SCALE GENOMIC DNA]</scope>
    <source>
        <strain evidence="2 4">SC-DP-2</strain>
    </source>
</reference>
<dbReference type="GO" id="GO:0005634">
    <property type="term" value="C:nucleus"/>
    <property type="evidence" value="ECO:0007669"/>
    <property type="project" value="TreeGrafter"/>
</dbReference>
<dbReference type="PROSITE" id="PS51186">
    <property type="entry name" value="GNAT"/>
    <property type="match status" value="1"/>
</dbReference>
<dbReference type="PANTHER" id="PTHR43138:SF1">
    <property type="entry name" value="N-ACETYLTRANSFERASE ACA1"/>
    <property type="match status" value="1"/>
</dbReference>